<evidence type="ECO:0000313" key="1">
    <source>
        <dbReference type="EMBL" id="KKO03538.1"/>
    </source>
</evidence>
<gene>
    <name evidence="1" type="ORF">LCGC14_0094630</name>
</gene>
<comment type="caution">
    <text evidence="1">The sequence shown here is derived from an EMBL/GenBank/DDBJ whole genome shotgun (WGS) entry which is preliminary data.</text>
</comment>
<sequence length="161" mass="18467">MMDQPDFTDLFNTYFASTSRPICYEVRRDANRGHDLVFLSSLVHDARFPRDAVSLDGQTLTIPMDRDRWEDFREKNALWSVAATLTIGGVVSHEWRLTGDGPPSADDAEFCLRDLYIGEREFRADDDATPTFPLILTGCFEWELAIELDKRTWSIRLADAE</sequence>
<proteinExistence type="predicted"/>
<reference evidence="1" key="1">
    <citation type="journal article" date="2015" name="Nature">
        <title>Complex archaea that bridge the gap between prokaryotes and eukaryotes.</title>
        <authorList>
            <person name="Spang A."/>
            <person name="Saw J.H."/>
            <person name="Jorgensen S.L."/>
            <person name="Zaremba-Niedzwiedzka K."/>
            <person name="Martijn J."/>
            <person name="Lind A.E."/>
            <person name="van Eijk R."/>
            <person name="Schleper C."/>
            <person name="Guy L."/>
            <person name="Ettema T.J."/>
        </authorList>
    </citation>
    <scope>NUCLEOTIDE SEQUENCE</scope>
</reference>
<name>A0A0F9VUC5_9ZZZZ</name>
<protein>
    <submittedName>
        <fullName evidence="1">Uncharacterized protein</fullName>
    </submittedName>
</protein>
<accession>A0A0F9VUC5</accession>
<dbReference type="EMBL" id="LAZR01000026">
    <property type="protein sequence ID" value="KKO03538.1"/>
    <property type="molecule type" value="Genomic_DNA"/>
</dbReference>
<dbReference type="AlphaFoldDB" id="A0A0F9VUC5"/>
<organism evidence="1">
    <name type="scientific">marine sediment metagenome</name>
    <dbReference type="NCBI Taxonomy" id="412755"/>
    <lineage>
        <taxon>unclassified sequences</taxon>
        <taxon>metagenomes</taxon>
        <taxon>ecological metagenomes</taxon>
    </lineage>
</organism>